<name>A0A9P8VT93_9HYPO</name>
<keyword evidence="12" id="KW-1185">Reference proteome</keyword>
<accession>A0A9P8VT93</accession>
<dbReference type="EMBL" id="JAGPYM010000055">
    <property type="protein sequence ID" value="KAH6871437.1"/>
    <property type="molecule type" value="Genomic_DNA"/>
</dbReference>
<evidence type="ECO:0000256" key="9">
    <source>
        <dbReference type="ARBA" id="ARBA00023157"/>
    </source>
</evidence>
<keyword evidence="4" id="KW-0479">Metal-binding</keyword>
<dbReference type="AlphaFoldDB" id="A0A9P8VT93"/>
<keyword evidence="6" id="KW-0378">Hydrolase</keyword>
<dbReference type="GO" id="GO:0006508">
    <property type="term" value="P:proteolysis"/>
    <property type="evidence" value="ECO:0007669"/>
    <property type="project" value="UniProtKB-KW"/>
</dbReference>
<comment type="similarity">
    <text evidence="2">Belongs to the peptidase M43B family.</text>
</comment>
<comment type="caution">
    <text evidence="11">The sequence shown here is derived from an EMBL/GenBank/DDBJ whole genome shotgun (WGS) entry which is preliminary data.</text>
</comment>
<dbReference type="SUPFAM" id="SSF55486">
    <property type="entry name" value="Metalloproteases ('zincins'), catalytic domain"/>
    <property type="match status" value="1"/>
</dbReference>
<evidence type="ECO:0000256" key="7">
    <source>
        <dbReference type="ARBA" id="ARBA00022833"/>
    </source>
</evidence>
<evidence type="ECO:0000259" key="10">
    <source>
        <dbReference type="Pfam" id="PF05572"/>
    </source>
</evidence>
<keyword evidence="5" id="KW-0732">Signal</keyword>
<dbReference type="OrthoDB" id="536211at2759"/>
<reference evidence="11 12" key="1">
    <citation type="journal article" date="2021" name="Nat. Commun.">
        <title>Genetic determinants of endophytism in the Arabidopsis root mycobiome.</title>
        <authorList>
            <person name="Mesny F."/>
            <person name="Miyauchi S."/>
            <person name="Thiergart T."/>
            <person name="Pickel B."/>
            <person name="Atanasova L."/>
            <person name="Karlsson M."/>
            <person name="Huettel B."/>
            <person name="Barry K.W."/>
            <person name="Haridas S."/>
            <person name="Chen C."/>
            <person name="Bauer D."/>
            <person name="Andreopoulos W."/>
            <person name="Pangilinan J."/>
            <person name="LaButti K."/>
            <person name="Riley R."/>
            <person name="Lipzen A."/>
            <person name="Clum A."/>
            <person name="Drula E."/>
            <person name="Henrissat B."/>
            <person name="Kohler A."/>
            <person name="Grigoriev I.V."/>
            <person name="Martin F.M."/>
            <person name="Hacquard S."/>
        </authorList>
    </citation>
    <scope>NUCLEOTIDE SEQUENCE [LARGE SCALE GENOMIC DNA]</scope>
    <source>
        <strain evidence="11 12">MPI-CAGE-CH-0241</strain>
    </source>
</reference>
<feature type="non-terminal residue" evidence="11">
    <location>
        <position position="1"/>
    </location>
</feature>
<keyword evidence="8" id="KW-0482">Metalloprotease</keyword>
<evidence type="ECO:0000256" key="5">
    <source>
        <dbReference type="ARBA" id="ARBA00022729"/>
    </source>
</evidence>
<dbReference type="InterPro" id="IPR008754">
    <property type="entry name" value="Peptidase_M43"/>
</dbReference>
<dbReference type="PANTHER" id="PTHR47466">
    <property type="match status" value="1"/>
</dbReference>
<keyword evidence="9" id="KW-1015">Disulfide bond</keyword>
<dbReference type="Pfam" id="PF05572">
    <property type="entry name" value="Peptidase_M43"/>
    <property type="match status" value="1"/>
</dbReference>
<evidence type="ECO:0000256" key="6">
    <source>
        <dbReference type="ARBA" id="ARBA00022801"/>
    </source>
</evidence>
<keyword evidence="7" id="KW-0862">Zinc</keyword>
<organism evidence="11 12">
    <name type="scientific">Thelonectria olida</name>
    <dbReference type="NCBI Taxonomy" id="1576542"/>
    <lineage>
        <taxon>Eukaryota</taxon>
        <taxon>Fungi</taxon>
        <taxon>Dikarya</taxon>
        <taxon>Ascomycota</taxon>
        <taxon>Pezizomycotina</taxon>
        <taxon>Sordariomycetes</taxon>
        <taxon>Hypocreomycetidae</taxon>
        <taxon>Hypocreales</taxon>
        <taxon>Nectriaceae</taxon>
        <taxon>Thelonectria</taxon>
    </lineage>
</organism>
<protein>
    <recommendedName>
        <fullName evidence="10">Peptidase M43 pregnancy-associated plasma-A domain-containing protein</fullName>
    </recommendedName>
</protein>
<dbReference type="Proteomes" id="UP000777438">
    <property type="component" value="Unassembled WGS sequence"/>
</dbReference>
<dbReference type="GO" id="GO:0008237">
    <property type="term" value="F:metallopeptidase activity"/>
    <property type="evidence" value="ECO:0007669"/>
    <property type="project" value="UniProtKB-KW"/>
</dbReference>
<keyword evidence="3" id="KW-0645">Protease</keyword>
<dbReference type="PANTHER" id="PTHR47466:SF1">
    <property type="entry name" value="METALLOPROTEASE MEP1 (AFU_ORTHOLOGUE AFUA_1G07730)-RELATED"/>
    <property type="match status" value="1"/>
</dbReference>
<comment type="function">
    <text evidence="1">Secreted metalloproteinase that allows assimilation of proteinaceous substrates.</text>
</comment>
<evidence type="ECO:0000313" key="12">
    <source>
        <dbReference type="Proteomes" id="UP000777438"/>
    </source>
</evidence>
<proteinExistence type="inferred from homology"/>
<feature type="non-terminal residue" evidence="11">
    <location>
        <position position="158"/>
    </location>
</feature>
<evidence type="ECO:0000256" key="8">
    <source>
        <dbReference type="ARBA" id="ARBA00023049"/>
    </source>
</evidence>
<dbReference type="InterPro" id="IPR024079">
    <property type="entry name" value="MetalloPept_cat_dom_sf"/>
</dbReference>
<evidence type="ECO:0000256" key="1">
    <source>
        <dbReference type="ARBA" id="ARBA00003174"/>
    </source>
</evidence>
<evidence type="ECO:0000256" key="4">
    <source>
        <dbReference type="ARBA" id="ARBA00022723"/>
    </source>
</evidence>
<sequence>ELWLLFEPGLMRDGVSTGICSFPVEDPVKTGEDGTPWAILDGCHVNPGTLPGGVGQPWNPNDNKGKLATHEIGHWLGLFHVFQGQNCMGEGDFVDDTPAQWEVTNGGCPAGKGSCPEQPGLGSIHNYMDYSDQDCQTEFTPGQEERMYRSFDRLRKGR</sequence>
<evidence type="ECO:0000256" key="3">
    <source>
        <dbReference type="ARBA" id="ARBA00022670"/>
    </source>
</evidence>
<feature type="domain" description="Peptidase M43 pregnancy-associated plasma-A" evidence="10">
    <location>
        <begin position="62"/>
        <end position="149"/>
    </location>
</feature>
<dbReference type="Gene3D" id="3.40.390.10">
    <property type="entry name" value="Collagenase (Catalytic Domain)"/>
    <property type="match status" value="1"/>
</dbReference>
<evidence type="ECO:0000313" key="11">
    <source>
        <dbReference type="EMBL" id="KAH6871437.1"/>
    </source>
</evidence>
<dbReference type="GO" id="GO:0046872">
    <property type="term" value="F:metal ion binding"/>
    <property type="evidence" value="ECO:0007669"/>
    <property type="project" value="UniProtKB-KW"/>
</dbReference>
<gene>
    <name evidence="11" type="ORF">B0T10DRAFT_372871</name>
</gene>
<evidence type="ECO:0000256" key="2">
    <source>
        <dbReference type="ARBA" id="ARBA00008721"/>
    </source>
</evidence>